<evidence type="ECO:0000313" key="3">
    <source>
        <dbReference type="Proteomes" id="UP000250266"/>
    </source>
</evidence>
<evidence type="ECO:0000256" key="1">
    <source>
        <dbReference type="SAM" id="SignalP"/>
    </source>
</evidence>
<gene>
    <name evidence="2" type="ORF">K432DRAFT_405865</name>
</gene>
<feature type="signal peptide" evidence="1">
    <location>
        <begin position="1"/>
        <end position="22"/>
    </location>
</feature>
<dbReference type="Proteomes" id="UP000250266">
    <property type="component" value="Unassembled WGS sequence"/>
</dbReference>
<dbReference type="AlphaFoldDB" id="A0A8E2JE32"/>
<organism evidence="2 3">
    <name type="scientific">Lepidopterella palustris CBS 459.81</name>
    <dbReference type="NCBI Taxonomy" id="1314670"/>
    <lineage>
        <taxon>Eukaryota</taxon>
        <taxon>Fungi</taxon>
        <taxon>Dikarya</taxon>
        <taxon>Ascomycota</taxon>
        <taxon>Pezizomycotina</taxon>
        <taxon>Dothideomycetes</taxon>
        <taxon>Pleosporomycetidae</taxon>
        <taxon>Mytilinidiales</taxon>
        <taxon>Argynnaceae</taxon>
        <taxon>Lepidopterella</taxon>
    </lineage>
</organism>
<dbReference type="EMBL" id="KV745021">
    <property type="protein sequence ID" value="OCK79139.1"/>
    <property type="molecule type" value="Genomic_DNA"/>
</dbReference>
<sequence>MRFVHFLAAFAAVAYAAPAANAEDMAVAEVGVVVEGREAESIYYPDDKCPKKSVFILPVRLTFHAGGSVSIAELQ</sequence>
<feature type="chain" id="PRO_5033983480" evidence="1">
    <location>
        <begin position="23"/>
        <end position="75"/>
    </location>
</feature>
<accession>A0A8E2JE32</accession>
<keyword evidence="3" id="KW-1185">Reference proteome</keyword>
<name>A0A8E2JE32_9PEZI</name>
<proteinExistence type="predicted"/>
<protein>
    <submittedName>
        <fullName evidence="2">Uncharacterized protein</fullName>
    </submittedName>
</protein>
<keyword evidence="1" id="KW-0732">Signal</keyword>
<reference evidence="2 3" key="1">
    <citation type="journal article" date="2016" name="Nat. Commun.">
        <title>Ectomycorrhizal ecology is imprinted in the genome of the dominant symbiotic fungus Cenococcum geophilum.</title>
        <authorList>
            <consortium name="DOE Joint Genome Institute"/>
            <person name="Peter M."/>
            <person name="Kohler A."/>
            <person name="Ohm R.A."/>
            <person name="Kuo A."/>
            <person name="Krutzmann J."/>
            <person name="Morin E."/>
            <person name="Arend M."/>
            <person name="Barry K.W."/>
            <person name="Binder M."/>
            <person name="Choi C."/>
            <person name="Clum A."/>
            <person name="Copeland A."/>
            <person name="Grisel N."/>
            <person name="Haridas S."/>
            <person name="Kipfer T."/>
            <person name="LaButti K."/>
            <person name="Lindquist E."/>
            <person name="Lipzen A."/>
            <person name="Maire R."/>
            <person name="Meier B."/>
            <person name="Mihaltcheva S."/>
            <person name="Molinier V."/>
            <person name="Murat C."/>
            <person name="Poggeler S."/>
            <person name="Quandt C.A."/>
            <person name="Sperisen C."/>
            <person name="Tritt A."/>
            <person name="Tisserant E."/>
            <person name="Crous P.W."/>
            <person name="Henrissat B."/>
            <person name="Nehls U."/>
            <person name="Egli S."/>
            <person name="Spatafora J.W."/>
            <person name="Grigoriev I.V."/>
            <person name="Martin F.M."/>
        </authorList>
    </citation>
    <scope>NUCLEOTIDE SEQUENCE [LARGE SCALE GENOMIC DNA]</scope>
    <source>
        <strain evidence="2 3">CBS 459.81</strain>
    </source>
</reference>
<evidence type="ECO:0000313" key="2">
    <source>
        <dbReference type="EMBL" id="OCK79139.1"/>
    </source>
</evidence>